<keyword evidence="1" id="KW-1015">Disulfide bond</keyword>
<evidence type="ECO:0000313" key="4">
    <source>
        <dbReference type="EMBL" id="KAL3277279.1"/>
    </source>
</evidence>
<dbReference type="InterPro" id="IPR011583">
    <property type="entry name" value="Chitinase_II/V-like_cat"/>
</dbReference>
<keyword evidence="5" id="KW-1185">Reference proteome</keyword>
<dbReference type="FunFam" id="3.10.50.10:FF:000001">
    <property type="entry name" value="Chitinase 3-like 1"/>
    <property type="match status" value="1"/>
</dbReference>
<evidence type="ECO:0000313" key="5">
    <source>
        <dbReference type="Proteomes" id="UP001516400"/>
    </source>
</evidence>
<dbReference type="Proteomes" id="UP001516400">
    <property type="component" value="Unassembled WGS sequence"/>
</dbReference>
<organism evidence="4 5">
    <name type="scientific">Cryptolaemus montrouzieri</name>
    <dbReference type="NCBI Taxonomy" id="559131"/>
    <lineage>
        <taxon>Eukaryota</taxon>
        <taxon>Metazoa</taxon>
        <taxon>Ecdysozoa</taxon>
        <taxon>Arthropoda</taxon>
        <taxon>Hexapoda</taxon>
        <taxon>Insecta</taxon>
        <taxon>Pterygota</taxon>
        <taxon>Neoptera</taxon>
        <taxon>Endopterygota</taxon>
        <taxon>Coleoptera</taxon>
        <taxon>Polyphaga</taxon>
        <taxon>Cucujiformia</taxon>
        <taxon>Coccinelloidea</taxon>
        <taxon>Coccinellidae</taxon>
        <taxon>Scymninae</taxon>
        <taxon>Scymnini</taxon>
        <taxon>Cryptolaemus</taxon>
    </lineage>
</organism>
<feature type="chain" id="PRO_5044756550" description="GH18 domain-containing protein" evidence="2">
    <location>
        <begin position="20"/>
        <end position="380"/>
    </location>
</feature>
<dbReference type="InterPro" id="IPR029070">
    <property type="entry name" value="Chitinase_insertion_sf"/>
</dbReference>
<proteinExistence type="predicted"/>
<dbReference type="InterPro" id="IPR001223">
    <property type="entry name" value="Glyco_hydro18_cat"/>
</dbReference>
<dbReference type="SMART" id="SM00636">
    <property type="entry name" value="Glyco_18"/>
    <property type="match status" value="1"/>
</dbReference>
<dbReference type="Pfam" id="PF00704">
    <property type="entry name" value="Glyco_hydro_18"/>
    <property type="match status" value="1"/>
</dbReference>
<dbReference type="InterPro" id="IPR050314">
    <property type="entry name" value="Glycosyl_Hydrlase_18"/>
</dbReference>
<accession>A0ABD2NFP7</accession>
<dbReference type="Gene3D" id="3.20.20.80">
    <property type="entry name" value="Glycosidases"/>
    <property type="match status" value="1"/>
</dbReference>
<dbReference type="Gene3D" id="3.10.50.10">
    <property type="match status" value="1"/>
</dbReference>
<evidence type="ECO:0000259" key="3">
    <source>
        <dbReference type="PROSITE" id="PS51910"/>
    </source>
</evidence>
<reference evidence="4 5" key="1">
    <citation type="journal article" date="2021" name="BMC Biol.">
        <title>Horizontally acquired antibacterial genes associated with adaptive radiation of ladybird beetles.</title>
        <authorList>
            <person name="Li H.S."/>
            <person name="Tang X.F."/>
            <person name="Huang Y.H."/>
            <person name="Xu Z.Y."/>
            <person name="Chen M.L."/>
            <person name="Du X.Y."/>
            <person name="Qiu B.Y."/>
            <person name="Chen P.T."/>
            <person name="Zhang W."/>
            <person name="Slipinski A."/>
            <person name="Escalona H.E."/>
            <person name="Waterhouse R.M."/>
            <person name="Zwick A."/>
            <person name="Pang H."/>
        </authorList>
    </citation>
    <scope>NUCLEOTIDE SEQUENCE [LARGE SCALE GENOMIC DNA]</scope>
    <source>
        <strain evidence="4">SYSU2018</strain>
    </source>
</reference>
<dbReference type="SUPFAM" id="SSF54556">
    <property type="entry name" value="Chitinase insertion domain"/>
    <property type="match status" value="1"/>
</dbReference>
<dbReference type="AlphaFoldDB" id="A0ABD2NFP7"/>
<keyword evidence="2" id="KW-0732">Signal</keyword>
<dbReference type="SUPFAM" id="SSF51445">
    <property type="entry name" value="(Trans)glycosidases"/>
    <property type="match status" value="1"/>
</dbReference>
<dbReference type="PROSITE" id="PS51257">
    <property type="entry name" value="PROKAR_LIPOPROTEIN"/>
    <property type="match status" value="1"/>
</dbReference>
<protein>
    <recommendedName>
        <fullName evidence="3">GH18 domain-containing protein</fullName>
    </recommendedName>
</protein>
<dbReference type="PROSITE" id="PS51910">
    <property type="entry name" value="GH18_2"/>
    <property type="match status" value="1"/>
</dbReference>
<dbReference type="EMBL" id="JABFTP020000103">
    <property type="protein sequence ID" value="KAL3277279.1"/>
    <property type="molecule type" value="Genomic_DNA"/>
</dbReference>
<dbReference type="CDD" id="cd02872">
    <property type="entry name" value="GH18_chitolectin_chitotriosidase"/>
    <property type="match status" value="1"/>
</dbReference>
<dbReference type="PANTHER" id="PTHR11177">
    <property type="entry name" value="CHITINASE"/>
    <property type="match status" value="1"/>
</dbReference>
<dbReference type="PANTHER" id="PTHR11177:SF360">
    <property type="entry name" value="CHITINASE 4-RELATED"/>
    <property type="match status" value="1"/>
</dbReference>
<evidence type="ECO:0000256" key="1">
    <source>
        <dbReference type="ARBA" id="ARBA00023157"/>
    </source>
</evidence>
<name>A0ABD2NFP7_9CUCU</name>
<feature type="domain" description="GH18" evidence="3">
    <location>
        <begin position="20"/>
        <end position="380"/>
    </location>
</feature>
<dbReference type="InterPro" id="IPR017853">
    <property type="entry name" value="GH"/>
</dbReference>
<evidence type="ECO:0000256" key="2">
    <source>
        <dbReference type="SAM" id="SignalP"/>
    </source>
</evidence>
<gene>
    <name evidence="4" type="ORF">HHI36_012629</name>
</gene>
<comment type="caution">
    <text evidence="4">The sequence shown here is derived from an EMBL/GenBank/DDBJ whole genome shotgun (WGS) entry which is preliminary data.</text>
</comment>
<sequence length="380" mass="41529">MKAIIALCVLSFLVAGCSAANVVCYFSSWAVYRQGYGKFSPQNIDPNLCTHILYTFIGLNPDGSVNILDPQAAIVDNEFQDAVNLKSQNKDLKVLVSMGGYNENSYTYSEVFGNPTLRAYFVQNVVNFLNQYGFDGFDLSWEYPNSRGGIPSDIQNLVLVLNELKAALGDRTLSIAGAGLVSGIDDYYDVPSVSKVVDMINVMSYDYHGSYDQRAGHPSGLYASSLDVTDVQITLNVNSTITHWVLKGADKSKINVGLVTYGRGYTLANAAQNGLYAPTIGDSAAGPYTATPGMMGYNEICQFDQNWQYVFDNEQRVPHIINGNQWIGCEDINSLTEKAQYVKDNSLGGVAIWSLDTDDFNGVCGSGKFPLVNKIKSIIQ</sequence>
<feature type="signal peptide" evidence="2">
    <location>
        <begin position="1"/>
        <end position="19"/>
    </location>
</feature>